<name>A0AAQ4EBB0_AMBAM</name>
<keyword evidence="11" id="KW-1185">Reference proteome</keyword>
<dbReference type="AlphaFoldDB" id="A0AAQ4EBB0"/>
<keyword evidence="7" id="KW-0503">Monooxygenase</keyword>
<sequence>MEPIPPVYRPLLPSKIVTAFISVAAIGVAYYCVRKVARWIRVYASLRNAPRPKESLPFCLILDMWRQISTMDSSLEVPARLFNYFKTIFSEVLDHDLTVAYYGPKPFLVAVTPNTVERVLSSSENVNKSFLYAMLKSWVGNGLLTSEKTIWKKRRKVLTPAFHFRILDEYVPIMNRRASVLCEKLAVLGRDHFDLLPVMRLATFGILFETAMGITLDEEDVKKTGFLKVNDEIATDIITRMMNIHHWPEFIYRRTGVGQRYYQKVELIKKYTRDILDCRKKSYKIEGERAVQKKSFMDILLRMHMEEGVFTEEEIREEVNTFMIGGFDTTATAASFAIHLLGNHPETLAKVHEELDAVFGSDRERPVTVEDIKQLKYLDCVLKEALRLYPPIPAIARKLGEDVSIGKYTIPKGTVSVIFIYFMHRHPRFFPKPNDFIPERFLEVDQDRHPFLYIPFAGGARNCIGQKFAQLEDKILLAQILRRFKVKSKMRNEDLQMSLELVLRPSQGLHLKLTPRDHAVT</sequence>
<dbReference type="GO" id="GO:0016705">
    <property type="term" value="F:oxidoreductase activity, acting on paired donors, with incorporation or reduction of molecular oxygen"/>
    <property type="evidence" value="ECO:0007669"/>
    <property type="project" value="InterPro"/>
</dbReference>
<dbReference type="GO" id="GO:0004497">
    <property type="term" value="F:monooxygenase activity"/>
    <property type="evidence" value="ECO:0007669"/>
    <property type="project" value="UniProtKB-KW"/>
</dbReference>
<evidence type="ECO:0000256" key="6">
    <source>
        <dbReference type="ARBA" id="ARBA00023004"/>
    </source>
</evidence>
<dbReference type="GO" id="GO:0020037">
    <property type="term" value="F:heme binding"/>
    <property type="evidence" value="ECO:0007669"/>
    <property type="project" value="InterPro"/>
</dbReference>
<dbReference type="InterPro" id="IPR001128">
    <property type="entry name" value="Cyt_P450"/>
</dbReference>
<dbReference type="EMBL" id="JARKHS020018958">
    <property type="protein sequence ID" value="KAK8772016.1"/>
    <property type="molecule type" value="Genomic_DNA"/>
</dbReference>
<evidence type="ECO:0000256" key="4">
    <source>
        <dbReference type="ARBA" id="ARBA00022617"/>
    </source>
</evidence>
<protein>
    <recommendedName>
        <fullName evidence="12">Cytochrome</fullName>
    </recommendedName>
</protein>
<comment type="similarity">
    <text evidence="3">Belongs to the cytochrome P450 family.</text>
</comment>
<comment type="cofactor">
    <cofactor evidence="1 9">
        <name>heme</name>
        <dbReference type="ChEBI" id="CHEBI:30413"/>
    </cofactor>
</comment>
<dbReference type="PANTHER" id="PTHR24291:SF189">
    <property type="entry name" value="CYTOCHROME P450 4C3-RELATED"/>
    <property type="match status" value="1"/>
</dbReference>
<evidence type="ECO:0000256" key="5">
    <source>
        <dbReference type="ARBA" id="ARBA00022824"/>
    </source>
</evidence>
<dbReference type="PRINTS" id="PR00463">
    <property type="entry name" value="EP450I"/>
</dbReference>
<keyword evidence="9" id="KW-0479">Metal-binding</keyword>
<feature type="binding site" description="axial binding residue" evidence="9">
    <location>
        <position position="463"/>
    </location>
    <ligand>
        <name>heme</name>
        <dbReference type="ChEBI" id="CHEBI:30413"/>
    </ligand>
    <ligandPart>
        <name>Fe</name>
        <dbReference type="ChEBI" id="CHEBI:18248"/>
    </ligandPart>
</feature>
<keyword evidence="6 9" id="KW-0408">Iron</keyword>
<gene>
    <name evidence="10" type="ORF">V5799_024740</name>
</gene>
<comment type="subcellular location">
    <subcellularLocation>
        <location evidence="2">Endoplasmic reticulum membrane</location>
    </subcellularLocation>
</comment>
<evidence type="ECO:0000256" key="7">
    <source>
        <dbReference type="ARBA" id="ARBA00023033"/>
    </source>
</evidence>
<dbReference type="InterPro" id="IPR050196">
    <property type="entry name" value="Cytochrome_P450_Monoox"/>
</dbReference>
<proteinExistence type="inferred from homology"/>
<keyword evidence="8" id="KW-0472">Membrane</keyword>
<dbReference type="PANTHER" id="PTHR24291">
    <property type="entry name" value="CYTOCHROME P450 FAMILY 4"/>
    <property type="match status" value="1"/>
</dbReference>
<dbReference type="Gene3D" id="1.10.630.10">
    <property type="entry name" value="Cytochrome P450"/>
    <property type="match status" value="1"/>
</dbReference>
<evidence type="ECO:0000256" key="1">
    <source>
        <dbReference type="ARBA" id="ARBA00001971"/>
    </source>
</evidence>
<keyword evidence="4 9" id="KW-0349">Heme</keyword>
<dbReference type="Pfam" id="PF00067">
    <property type="entry name" value="p450"/>
    <property type="match status" value="1"/>
</dbReference>
<keyword evidence="7" id="KW-0560">Oxidoreductase</keyword>
<evidence type="ECO:0000313" key="10">
    <source>
        <dbReference type="EMBL" id="KAK8772016.1"/>
    </source>
</evidence>
<comment type="caution">
    <text evidence="10">The sequence shown here is derived from an EMBL/GenBank/DDBJ whole genome shotgun (WGS) entry which is preliminary data.</text>
</comment>
<dbReference type="InterPro" id="IPR002401">
    <property type="entry name" value="Cyt_P450_E_grp-I"/>
</dbReference>
<evidence type="ECO:0000256" key="9">
    <source>
        <dbReference type="PIRSR" id="PIRSR602401-1"/>
    </source>
</evidence>
<evidence type="ECO:0000313" key="11">
    <source>
        <dbReference type="Proteomes" id="UP001321473"/>
    </source>
</evidence>
<dbReference type="PRINTS" id="PR00385">
    <property type="entry name" value="P450"/>
</dbReference>
<organism evidence="10 11">
    <name type="scientific">Amblyomma americanum</name>
    <name type="common">Lone star tick</name>
    <dbReference type="NCBI Taxonomy" id="6943"/>
    <lineage>
        <taxon>Eukaryota</taxon>
        <taxon>Metazoa</taxon>
        <taxon>Ecdysozoa</taxon>
        <taxon>Arthropoda</taxon>
        <taxon>Chelicerata</taxon>
        <taxon>Arachnida</taxon>
        <taxon>Acari</taxon>
        <taxon>Parasitiformes</taxon>
        <taxon>Ixodida</taxon>
        <taxon>Ixodoidea</taxon>
        <taxon>Ixodidae</taxon>
        <taxon>Amblyomminae</taxon>
        <taxon>Amblyomma</taxon>
    </lineage>
</organism>
<dbReference type="CDD" id="cd20628">
    <property type="entry name" value="CYP4"/>
    <property type="match status" value="1"/>
</dbReference>
<dbReference type="Proteomes" id="UP001321473">
    <property type="component" value="Unassembled WGS sequence"/>
</dbReference>
<dbReference type="GO" id="GO:0005506">
    <property type="term" value="F:iron ion binding"/>
    <property type="evidence" value="ECO:0007669"/>
    <property type="project" value="InterPro"/>
</dbReference>
<dbReference type="InterPro" id="IPR036396">
    <property type="entry name" value="Cyt_P450_sf"/>
</dbReference>
<reference evidence="10 11" key="1">
    <citation type="journal article" date="2023" name="Arcadia Sci">
        <title>De novo assembly of a long-read Amblyomma americanum tick genome.</title>
        <authorList>
            <person name="Chou S."/>
            <person name="Poskanzer K.E."/>
            <person name="Rollins M."/>
            <person name="Thuy-Boun P.S."/>
        </authorList>
    </citation>
    <scope>NUCLEOTIDE SEQUENCE [LARGE SCALE GENOMIC DNA]</scope>
    <source>
        <strain evidence="10">F_SG_1</strain>
        <tissue evidence="10">Salivary glands</tissue>
    </source>
</reference>
<evidence type="ECO:0000256" key="8">
    <source>
        <dbReference type="ARBA" id="ARBA00023136"/>
    </source>
</evidence>
<dbReference type="GO" id="GO:0005789">
    <property type="term" value="C:endoplasmic reticulum membrane"/>
    <property type="evidence" value="ECO:0007669"/>
    <property type="project" value="UniProtKB-SubCell"/>
</dbReference>
<dbReference type="SUPFAM" id="SSF48264">
    <property type="entry name" value="Cytochrome P450"/>
    <property type="match status" value="1"/>
</dbReference>
<evidence type="ECO:0000256" key="3">
    <source>
        <dbReference type="ARBA" id="ARBA00010617"/>
    </source>
</evidence>
<evidence type="ECO:0000256" key="2">
    <source>
        <dbReference type="ARBA" id="ARBA00004586"/>
    </source>
</evidence>
<keyword evidence="5" id="KW-0256">Endoplasmic reticulum</keyword>
<accession>A0AAQ4EBB0</accession>
<evidence type="ECO:0008006" key="12">
    <source>
        <dbReference type="Google" id="ProtNLM"/>
    </source>
</evidence>